<dbReference type="InterPro" id="IPR054722">
    <property type="entry name" value="PolX-like_BBD"/>
</dbReference>
<keyword evidence="3" id="KW-1185">Reference proteome</keyword>
<dbReference type="OrthoDB" id="7755869at2759"/>
<gene>
    <name evidence="2" type="ORF">Bhyg_00474</name>
</gene>
<dbReference type="Pfam" id="PF22936">
    <property type="entry name" value="Pol_BBD"/>
    <property type="match status" value="1"/>
</dbReference>
<sequence length="312" mass="35872">MDQYFSEKSDRKNKLNQYIKHIGNVNFHPFIALMGPIHKFYRKFSIQMFTKRLNDISLKVVFCKSGKKIYYIYALQSVESPILEKFQASKASKMLWANSFIGRKSLSEQVFAFEYSFNCPEKKKNQMSTQNVNKIKRGAFVVSSAVLNDNEWFLESATSFHMSPRADWMKNPLNKPIDHIVAANNEKLEVKAAGVVEVNVSIDGVENEISIRNVLHVPDLSSNLLSISQLCQKGHTVIFRNEGCQIFDAGMNLTATGRHVNNMFLLNVSNNCCLFTADEHFDYKWDNNIRLKIIIVAIVNKHFRVSWTMPLE</sequence>
<evidence type="ECO:0000259" key="1">
    <source>
        <dbReference type="Pfam" id="PF22936"/>
    </source>
</evidence>
<dbReference type="EMBL" id="WJQU01000001">
    <property type="protein sequence ID" value="KAJ6645270.1"/>
    <property type="molecule type" value="Genomic_DNA"/>
</dbReference>
<protein>
    <recommendedName>
        <fullName evidence="1">Retrovirus-related Pol polyprotein from transposon TNT 1-94-like beta-barrel domain-containing protein</fullName>
    </recommendedName>
</protein>
<proteinExistence type="predicted"/>
<evidence type="ECO:0000313" key="2">
    <source>
        <dbReference type="EMBL" id="KAJ6645270.1"/>
    </source>
</evidence>
<dbReference type="AlphaFoldDB" id="A0A9Q0N7T2"/>
<evidence type="ECO:0000313" key="3">
    <source>
        <dbReference type="Proteomes" id="UP001151699"/>
    </source>
</evidence>
<reference evidence="2" key="1">
    <citation type="submission" date="2022-07" db="EMBL/GenBank/DDBJ databases">
        <authorList>
            <person name="Trinca V."/>
            <person name="Uliana J.V.C."/>
            <person name="Torres T.T."/>
            <person name="Ward R.J."/>
            <person name="Monesi N."/>
        </authorList>
    </citation>
    <scope>NUCLEOTIDE SEQUENCE</scope>
    <source>
        <strain evidence="2">HSMRA1968</strain>
        <tissue evidence="2">Whole embryos</tissue>
    </source>
</reference>
<name>A0A9Q0N7T2_9DIPT</name>
<accession>A0A9Q0N7T2</accession>
<dbReference type="Proteomes" id="UP001151699">
    <property type="component" value="Chromosome A"/>
</dbReference>
<organism evidence="2 3">
    <name type="scientific">Pseudolycoriella hygida</name>
    <dbReference type="NCBI Taxonomy" id="35572"/>
    <lineage>
        <taxon>Eukaryota</taxon>
        <taxon>Metazoa</taxon>
        <taxon>Ecdysozoa</taxon>
        <taxon>Arthropoda</taxon>
        <taxon>Hexapoda</taxon>
        <taxon>Insecta</taxon>
        <taxon>Pterygota</taxon>
        <taxon>Neoptera</taxon>
        <taxon>Endopterygota</taxon>
        <taxon>Diptera</taxon>
        <taxon>Nematocera</taxon>
        <taxon>Sciaroidea</taxon>
        <taxon>Sciaridae</taxon>
        <taxon>Pseudolycoriella</taxon>
    </lineage>
</organism>
<feature type="domain" description="Retrovirus-related Pol polyprotein from transposon TNT 1-94-like beta-barrel" evidence="1">
    <location>
        <begin position="152"/>
        <end position="234"/>
    </location>
</feature>
<comment type="caution">
    <text evidence="2">The sequence shown here is derived from an EMBL/GenBank/DDBJ whole genome shotgun (WGS) entry which is preliminary data.</text>
</comment>